<dbReference type="EMBL" id="JABCUI010000001">
    <property type="protein sequence ID" value="NMW86603.1"/>
    <property type="molecule type" value="Genomic_DNA"/>
</dbReference>
<evidence type="ECO:0000256" key="1">
    <source>
        <dbReference type="ARBA" id="ARBA00002521"/>
    </source>
</evidence>
<comment type="cofactor">
    <cofactor evidence="6">
        <name>Co(2+)</name>
        <dbReference type="ChEBI" id="CHEBI:48828"/>
    </cofactor>
    <cofactor evidence="6">
        <name>Zn(2+)</name>
        <dbReference type="ChEBI" id="CHEBI:29105"/>
    </cofactor>
    <cofactor evidence="6">
        <name>Mn(2+)</name>
        <dbReference type="ChEBI" id="CHEBI:29035"/>
    </cofactor>
    <cofactor evidence="6">
        <name>Fe(2+)</name>
        <dbReference type="ChEBI" id="CHEBI:29033"/>
    </cofactor>
    <text evidence="6">Binds 2 divalent metal cations per subunit. Has a high-affinity and a low affinity metal-binding site. The true nature of the physiological cofactor is under debate. The enzyme is active with cobalt, zinc, manganese or divalent iron ions. Most likely, methionine aminopeptidases function as mononuclear Fe(2+)-metalloproteases under physiological conditions, and the catalytically relevant metal-binding site has been assigned to the histidine-containing high-affinity site.</text>
</comment>
<dbReference type="PANTHER" id="PTHR43330:SF27">
    <property type="entry name" value="METHIONINE AMINOPEPTIDASE"/>
    <property type="match status" value="1"/>
</dbReference>
<organism evidence="10 11">
    <name type="scientific">Mobiluncus curtisii</name>
    <dbReference type="NCBI Taxonomy" id="2051"/>
    <lineage>
        <taxon>Bacteria</taxon>
        <taxon>Bacillati</taxon>
        <taxon>Actinomycetota</taxon>
        <taxon>Actinomycetes</taxon>
        <taxon>Actinomycetales</taxon>
        <taxon>Actinomycetaceae</taxon>
        <taxon>Mobiluncus</taxon>
    </lineage>
</organism>
<dbReference type="InterPro" id="IPR036005">
    <property type="entry name" value="Creatinase/aminopeptidase-like"/>
</dbReference>
<dbReference type="HAMAP" id="MF_01974">
    <property type="entry name" value="MetAP_1"/>
    <property type="match status" value="1"/>
</dbReference>
<dbReference type="CDD" id="cd01086">
    <property type="entry name" value="MetAP1"/>
    <property type="match status" value="1"/>
</dbReference>
<comment type="catalytic activity">
    <reaction evidence="6 7">
        <text>Release of N-terminal amino acids, preferentially methionine, from peptides and arylamides.</text>
        <dbReference type="EC" id="3.4.11.18"/>
    </reaction>
</comment>
<dbReference type="InterPro" id="IPR001714">
    <property type="entry name" value="Pept_M24_MAP"/>
</dbReference>
<sequence length="289" mass="30776">MSVQDRRIEIKSTNQILKMRRAGMVVVAIHQALREACEPGITTGELDQISAAVIKRMGAKSNFLGYGGFPATVCISINEEVVHGIPGNRVLQFGDLVSFDCGAYITDDASRQWHGDAAFSMICGGETHARPDDLQLLSTTERALWSAIAALANAKYLGEIGDAVEKVVAEDTLRYGWEPGIVEEYVGHGIGTAMHQAPDVLNYSTRSRGPKIKPGMVLAIEPMLTRGGSVTKELSDGWTAVTVDGSRAAHFEHTVAVLPGGVWVLTAPDGGRAGLAPFGLSPRAIAPRG</sequence>
<keyword evidence="4 6" id="KW-0479">Metal-binding</keyword>
<dbReference type="GO" id="GO:0005829">
    <property type="term" value="C:cytosol"/>
    <property type="evidence" value="ECO:0007669"/>
    <property type="project" value="TreeGrafter"/>
</dbReference>
<dbReference type="RefSeq" id="WP_004008320.1">
    <property type="nucleotide sequence ID" value="NZ_CAMUDJ010000002.1"/>
</dbReference>
<feature type="binding site" evidence="6">
    <location>
        <position position="252"/>
    </location>
    <ligand>
        <name>a divalent metal cation</name>
        <dbReference type="ChEBI" id="CHEBI:60240"/>
        <label>1</label>
    </ligand>
</feature>
<feature type="binding site" evidence="6">
    <location>
        <position position="252"/>
    </location>
    <ligand>
        <name>a divalent metal cation</name>
        <dbReference type="ChEBI" id="CHEBI:60240"/>
        <label>2</label>
        <note>catalytic</note>
    </ligand>
</feature>
<evidence type="ECO:0000313" key="12">
    <source>
        <dbReference type="Proteomes" id="UP000553981"/>
    </source>
</evidence>
<evidence type="ECO:0000256" key="7">
    <source>
        <dbReference type="RuleBase" id="RU003653"/>
    </source>
</evidence>
<protein>
    <recommendedName>
        <fullName evidence="6 7">Methionine aminopeptidase</fullName>
        <shortName evidence="6">MAP</shortName>
        <shortName evidence="6">MetAP</shortName>
        <ecNumber evidence="6 7">3.4.11.18</ecNumber>
    </recommendedName>
    <alternativeName>
        <fullName evidence="6">Peptidase M</fullName>
    </alternativeName>
</protein>
<evidence type="ECO:0000256" key="3">
    <source>
        <dbReference type="ARBA" id="ARBA00022670"/>
    </source>
</evidence>
<evidence type="ECO:0000259" key="8">
    <source>
        <dbReference type="Pfam" id="PF00557"/>
    </source>
</evidence>
<evidence type="ECO:0000313" key="9">
    <source>
        <dbReference type="EMBL" id="NMW86603.1"/>
    </source>
</evidence>
<reference evidence="9 12" key="2">
    <citation type="submission" date="2020-04" db="EMBL/GenBank/DDBJ databases">
        <title>Antimicrobial susceptibility and clonality of vaginal-derived multi-drug resistant Mobiluncus isolates in China.</title>
        <authorList>
            <person name="Zhang X."/>
        </authorList>
    </citation>
    <scope>NUCLEOTIDE SEQUENCE [LARGE SCALE GENOMIC DNA]</scope>
    <source>
        <strain evidence="9 12">19</strain>
    </source>
</reference>
<name>A0A2X2YGP1_9ACTO</name>
<dbReference type="EC" id="3.4.11.18" evidence="6 7"/>
<feature type="binding site" evidence="6">
    <location>
        <position position="116"/>
    </location>
    <ligand>
        <name>a divalent metal cation</name>
        <dbReference type="ChEBI" id="CHEBI:60240"/>
        <label>1</label>
    </ligand>
</feature>
<feature type="binding site" evidence="6">
    <location>
        <position position="83"/>
    </location>
    <ligand>
        <name>substrate</name>
    </ligand>
</feature>
<dbReference type="GO" id="GO:0006508">
    <property type="term" value="P:proteolysis"/>
    <property type="evidence" value="ECO:0007669"/>
    <property type="project" value="UniProtKB-KW"/>
</dbReference>
<dbReference type="PROSITE" id="PS00680">
    <property type="entry name" value="MAP_1"/>
    <property type="match status" value="1"/>
</dbReference>
<evidence type="ECO:0000313" key="10">
    <source>
        <dbReference type="EMBL" id="SQB63596.1"/>
    </source>
</evidence>
<gene>
    <name evidence="10" type="primary">map_1</name>
    <name evidence="6 9" type="synonym">map</name>
    <name evidence="9" type="ORF">HHJ67_02395</name>
    <name evidence="10" type="ORF">NCTC11820_00378</name>
</gene>
<dbReference type="AlphaFoldDB" id="A0A2X2YGP1"/>
<dbReference type="OMA" id="HWEHSVA"/>
<comment type="similarity">
    <text evidence="6">Belongs to the peptidase M24A family. Methionine aminopeptidase type 1 subfamily.</text>
</comment>
<dbReference type="EMBL" id="UASJ01000001">
    <property type="protein sequence ID" value="SQB63596.1"/>
    <property type="molecule type" value="Genomic_DNA"/>
</dbReference>
<dbReference type="Gene3D" id="3.90.230.10">
    <property type="entry name" value="Creatinase/methionine aminopeptidase superfamily"/>
    <property type="match status" value="1"/>
</dbReference>
<dbReference type="InterPro" id="IPR000994">
    <property type="entry name" value="Pept_M24"/>
</dbReference>
<keyword evidence="5 6" id="KW-0378">Hydrolase</keyword>
<dbReference type="SUPFAM" id="SSF55920">
    <property type="entry name" value="Creatinase/aminopeptidase"/>
    <property type="match status" value="1"/>
</dbReference>
<feature type="domain" description="Peptidase M24" evidence="8">
    <location>
        <begin position="18"/>
        <end position="257"/>
    </location>
</feature>
<feature type="binding site" evidence="6">
    <location>
        <position position="221"/>
    </location>
    <ligand>
        <name>a divalent metal cation</name>
        <dbReference type="ChEBI" id="CHEBI:60240"/>
        <label>2</label>
        <note>catalytic</note>
    </ligand>
</feature>
<dbReference type="Proteomes" id="UP000553981">
    <property type="component" value="Unassembled WGS sequence"/>
</dbReference>
<evidence type="ECO:0000256" key="2">
    <source>
        <dbReference type="ARBA" id="ARBA00022438"/>
    </source>
</evidence>
<comment type="function">
    <text evidence="1 6">Removes the N-terminal methionine from nascent proteins. The N-terminal methionine is often cleaved when the second residue in the primary sequence is small and uncharged (Met-Ala-, Cys, Gly, Pro, Ser, Thr, or Val). Requires deformylation of the N(alpha)-formylated initiator methionine before it can be hydrolyzed.</text>
</comment>
<dbReference type="GO" id="GO:0070006">
    <property type="term" value="F:metalloaminopeptidase activity"/>
    <property type="evidence" value="ECO:0007669"/>
    <property type="project" value="UniProtKB-UniRule"/>
</dbReference>
<reference evidence="10 11" key="1">
    <citation type="submission" date="2018-06" db="EMBL/GenBank/DDBJ databases">
        <authorList>
            <consortium name="Pathogen Informatics"/>
            <person name="Doyle S."/>
        </authorList>
    </citation>
    <scope>NUCLEOTIDE SEQUENCE [LARGE SCALE GENOMIC DNA]</scope>
    <source>
        <strain evidence="10 11">NCTC11820</strain>
    </source>
</reference>
<feature type="binding site" evidence="6">
    <location>
        <position position="100"/>
    </location>
    <ligand>
        <name>a divalent metal cation</name>
        <dbReference type="ChEBI" id="CHEBI:60240"/>
        <label>1</label>
    </ligand>
</feature>
<dbReference type="GeneID" id="55564472"/>
<dbReference type="GO" id="GO:0046872">
    <property type="term" value="F:metal ion binding"/>
    <property type="evidence" value="ECO:0007669"/>
    <property type="project" value="UniProtKB-UniRule"/>
</dbReference>
<dbReference type="PANTHER" id="PTHR43330">
    <property type="entry name" value="METHIONINE AMINOPEPTIDASE"/>
    <property type="match status" value="1"/>
</dbReference>
<dbReference type="InterPro" id="IPR002467">
    <property type="entry name" value="Pept_M24A_MAP1"/>
</dbReference>
<keyword evidence="3 6" id="KW-0645">Protease</keyword>
<proteinExistence type="inferred from homology"/>
<dbReference type="GO" id="GO:0004239">
    <property type="term" value="F:initiator methionyl aminopeptidase activity"/>
    <property type="evidence" value="ECO:0007669"/>
    <property type="project" value="UniProtKB-UniRule"/>
</dbReference>
<feature type="binding site" evidence="6">
    <location>
        <position position="195"/>
    </location>
    <ligand>
        <name>substrate</name>
    </ligand>
</feature>
<dbReference type="Proteomes" id="UP000250245">
    <property type="component" value="Unassembled WGS sequence"/>
</dbReference>
<accession>A0A2X2YGP1</accession>
<feature type="binding site" evidence="6">
    <location>
        <position position="188"/>
    </location>
    <ligand>
        <name>a divalent metal cation</name>
        <dbReference type="ChEBI" id="CHEBI:60240"/>
        <label>2</label>
        <note>catalytic</note>
    </ligand>
</feature>
<comment type="subunit">
    <text evidence="6">Monomer.</text>
</comment>
<evidence type="ECO:0000256" key="5">
    <source>
        <dbReference type="ARBA" id="ARBA00022801"/>
    </source>
</evidence>
<evidence type="ECO:0000313" key="11">
    <source>
        <dbReference type="Proteomes" id="UP000250245"/>
    </source>
</evidence>
<dbReference type="NCBIfam" id="TIGR00500">
    <property type="entry name" value="met_pdase_I"/>
    <property type="match status" value="1"/>
</dbReference>
<dbReference type="PRINTS" id="PR00599">
    <property type="entry name" value="MAPEPTIDASE"/>
</dbReference>
<evidence type="ECO:0000256" key="4">
    <source>
        <dbReference type="ARBA" id="ARBA00022723"/>
    </source>
</evidence>
<dbReference type="Pfam" id="PF00557">
    <property type="entry name" value="Peptidase_M24"/>
    <property type="match status" value="1"/>
</dbReference>
<evidence type="ECO:0000256" key="6">
    <source>
        <dbReference type="HAMAP-Rule" id="MF_01974"/>
    </source>
</evidence>
<keyword evidence="2 6" id="KW-0031">Aminopeptidase</keyword>
<feature type="binding site" evidence="6">
    <location>
        <position position="116"/>
    </location>
    <ligand>
        <name>a divalent metal cation</name>
        <dbReference type="ChEBI" id="CHEBI:60240"/>
        <label>2</label>
        <note>catalytic</note>
    </ligand>
</feature>